<evidence type="ECO:0000256" key="3">
    <source>
        <dbReference type="ARBA" id="ARBA00022801"/>
    </source>
</evidence>
<dbReference type="GO" id="GO:0046558">
    <property type="term" value="F:arabinan endo-1,5-alpha-L-arabinosidase activity"/>
    <property type="evidence" value="ECO:0007669"/>
    <property type="project" value="InterPro"/>
</dbReference>
<name>A0A9X2HVB9_9GAMM</name>
<dbReference type="Gene3D" id="2.115.10.20">
    <property type="entry name" value="Glycosyl hydrolase domain, family 43"/>
    <property type="match status" value="1"/>
</dbReference>
<dbReference type="AlphaFoldDB" id="A0A9X2HVB9"/>
<feature type="binding site" evidence="7">
    <location>
        <position position="115"/>
    </location>
    <ligand>
        <name>substrate</name>
    </ligand>
</feature>
<dbReference type="PANTHER" id="PTHR43301">
    <property type="entry name" value="ARABINAN ENDO-1,5-ALPHA-L-ARABINOSIDASE"/>
    <property type="match status" value="1"/>
</dbReference>
<evidence type="ECO:0000256" key="9">
    <source>
        <dbReference type="SAM" id="SignalP"/>
    </source>
</evidence>
<keyword evidence="11" id="KW-1185">Reference proteome</keyword>
<feature type="active site" description="Proton donor" evidence="6">
    <location>
        <position position="221"/>
    </location>
</feature>
<dbReference type="EMBL" id="JAMFTH010000001">
    <property type="protein sequence ID" value="MCP8897699.1"/>
    <property type="molecule type" value="Genomic_DNA"/>
</dbReference>
<reference evidence="10" key="1">
    <citation type="submission" date="2022-05" db="EMBL/GenBank/DDBJ databases">
        <authorList>
            <person name="Sun H.-N."/>
        </authorList>
    </citation>
    <scope>NUCLEOTIDE SEQUENCE</scope>
    <source>
        <strain evidence="10">HB14</strain>
    </source>
</reference>
<dbReference type="InterPro" id="IPR016840">
    <property type="entry name" value="Glyco_hydro_43_endo_a_Ara-ase"/>
</dbReference>
<dbReference type="CDD" id="cd18830">
    <property type="entry name" value="GH43_CjArb43A-like"/>
    <property type="match status" value="1"/>
</dbReference>
<gene>
    <name evidence="10" type="ORF">M6D89_00145</name>
</gene>
<organism evidence="10 11">
    <name type="scientific">Gilvimarinus xylanilyticus</name>
    <dbReference type="NCBI Taxonomy" id="2944139"/>
    <lineage>
        <taxon>Bacteria</taxon>
        <taxon>Pseudomonadati</taxon>
        <taxon>Pseudomonadota</taxon>
        <taxon>Gammaproteobacteria</taxon>
        <taxon>Cellvibrionales</taxon>
        <taxon>Cellvibrionaceae</taxon>
        <taxon>Gilvimarinus</taxon>
    </lineage>
</organism>
<keyword evidence="9" id="KW-0732">Signal</keyword>
<proteinExistence type="inferred from homology"/>
<dbReference type="InterPro" id="IPR050727">
    <property type="entry name" value="GH43_arabinanases"/>
</dbReference>
<evidence type="ECO:0000256" key="4">
    <source>
        <dbReference type="ARBA" id="ARBA00023295"/>
    </source>
</evidence>
<feature type="binding site" evidence="7">
    <location>
        <begin position="155"/>
        <end position="158"/>
    </location>
    <ligand>
        <name>substrate</name>
    </ligand>
</feature>
<feature type="binding site" evidence="7">
    <location>
        <position position="38"/>
    </location>
    <ligand>
        <name>substrate</name>
    </ligand>
</feature>
<dbReference type="GO" id="GO:0005975">
    <property type="term" value="P:carbohydrate metabolic process"/>
    <property type="evidence" value="ECO:0007669"/>
    <property type="project" value="InterPro"/>
</dbReference>
<keyword evidence="4 5" id="KW-0326">Glycosidase</keyword>
<dbReference type="InterPro" id="IPR023296">
    <property type="entry name" value="Glyco_hydro_beta-prop_sf"/>
</dbReference>
<feature type="chain" id="PRO_5040910741" description="Extracellular exo-alpha-(1-&gt;5)-L-arabinofuranosidase" evidence="9">
    <location>
        <begin position="24"/>
        <end position="349"/>
    </location>
</feature>
<dbReference type="PIRSF" id="PIRSF026534">
    <property type="entry name" value="Endo_alpha-L-arabinosidase"/>
    <property type="match status" value="1"/>
</dbReference>
<comment type="similarity">
    <text evidence="2 5">Belongs to the glycosyl hydrolase 43 family.</text>
</comment>
<evidence type="ECO:0000256" key="7">
    <source>
        <dbReference type="PIRSR" id="PIRSR026534-2"/>
    </source>
</evidence>
<dbReference type="EC" id="3.2.1.55" evidence="5"/>
<evidence type="ECO:0000313" key="10">
    <source>
        <dbReference type="EMBL" id="MCP8897699.1"/>
    </source>
</evidence>
<dbReference type="RefSeq" id="WP_253966001.1">
    <property type="nucleotide sequence ID" value="NZ_JAMFTH010000001.1"/>
</dbReference>
<dbReference type="SUPFAM" id="SSF75005">
    <property type="entry name" value="Arabinanase/levansucrase/invertase"/>
    <property type="match status" value="1"/>
</dbReference>
<evidence type="ECO:0000256" key="6">
    <source>
        <dbReference type="PIRSR" id="PIRSR026534-1"/>
    </source>
</evidence>
<comment type="caution">
    <text evidence="10">The sequence shown here is derived from an EMBL/GenBank/DDBJ whole genome shotgun (WGS) entry which is preliminary data.</text>
</comment>
<feature type="binding site" evidence="7">
    <location>
        <begin position="175"/>
        <end position="177"/>
    </location>
    <ligand>
        <name>substrate</name>
    </ligand>
</feature>
<comment type="pathway">
    <text evidence="1 5">Glycan metabolism; L-arabinan degradation.</text>
</comment>
<protein>
    <recommendedName>
        <fullName evidence="5">Extracellular exo-alpha-(1-&gt;5)-L-arabinofuranosidase</fullName>
        <ecNumber evidence="5">3.2.1.55</ecNumber>
    </recommendedName>
</protein>
<reference evidence="10" key="2">
    <citation type="submission" date="2023-01" db="EMBL/GenBank/DDBJ databases">
        <title>Gilvimarinus xylanilyticus HB14 isolated from Caulerpa lentillifera aquaculture base in Hainan, China.</title>
        <authorList>
            <person name="Zhang Y.-J."/>
        </authorList>
    </citation>
    <scope>NUCLEOTIDE SEQUENCE</scope>
    <source>
        <strain evidence="10">HB14</strain>
    </source>
</reference>
<dbReference type="PROSITE" id="PS51257">
    <property type="entry name" value="PROKAR_LIPOPROTEIN"/>
    <property type="match status" value="1"/>
</dbReference>
<evidence type="ECO:0000256" key="2">
    <source>
        <dbReference type="ARBA" id="ARBA00009865"/>
    </source>
</evidence>
<evidence type="ECO:0000256" key="8">
    <source>
        <dbReference type="PIRSR" id="PIRSR026534-3"/>
    </source>
</evidence>
<comment type="catalytic activity">
    <reaction evidence="5">
        <text>Hydrolysis of terminal non-reducing alpha-L-arabinofuranoside residues in alpha-L-arabinosides.</text>
        <dbReference type="EC" id="3.2.1.55"/>
    </reaction>
</comment>
<accession>A0A9X2HVB9</accession>
<dbReference type="Proteomes" id="UP001139319">
    <property type="component" value="Unassembled WGS sequence"/>
</dbReference>
<feature type="active site" description="Proton acceptor" evidence="6">
    <location>
        <position position="38"/>
    </location>
</feature>
<evidence type="ECO:0000313" key="11">
    <source>
        <dbReference type="Proteomes" id="UP001139319"/>
    </source>
</evidence>
<keyword evidence="3 5" id="KW-0378">Hydrolase</keyword>
<feature type="site" description="Important for substrate recognition" evidence="8">
    <location>
        <position position="291"/>
    </location>
</feature>
<feature type="site" description="Important for catalytic activity, responsible for pKa modulation of the active site Glu and correct orientation of both the proton donor and substrate" evidence="8">
    <location>
        <position position="158"/>
    </location>
</feature>
<feature type="signal peptide" evidence="9">
    <location>
        <begin position="1"/>
        <end position="23"/>
    </location>
</feature>
<dbReference type="Pfam" id="PF04616">
    <property type="entry name" value="Glyco_hydro_43"/>
    <property type="match status" value="1"/>
</dbReference>
<evidence type="ECO:0000256" key="5">
    <source>
        <dbReference type="PIRNR" id="PIRNR026534"/>
    </source>
</evidence>
<dbReference type="PANTHER" id="PTHR43301:SF3">
    <property type="entry name" value="ARABINAN ENDO-1,5-ALPHA-L-ARABINOSIDASE A-RELATED"/>
    <property type="match status" value="1"/>
</dbReference>
<dbReference type="GO" id="GO:0046556">
    <property type="term" value="F:alpha-L-arabinofuranosidase activity"/>
    <property type="evidence" value="ECO:0007669"/>
    <property type="project" value="UniProtKB-EC"/>
</dbReference>
<sequence>MSKLKLTTGLIFSALLTASCTNAKPEFDRLGQQVSIHDPVMATEDGYYYLFSTGPGITIYRSKDRVHWEHQGRAFATEPTWAKDVAAEFGGHLWAPDVVEKDGQYHLYYSVSAFGKNTSAIGLTITETLDPNSPDYGWEDQGIVVQSVPNRDNWNAIDPAVIEDEDGTGWMAFGSFWSGHKMFKLNEDWSGPAEPEQWYSIAAGTRPADVPAHEAGPTELEAPFIFQHGDYYYQFISLGKCCRGAESTYHLAVGRSESVTGPYLDKDGRDLSQGGATVILKGNEDWPGLGHNSAYTFEGEDYLVFHAYEAADNGLQKLKILPIRWQNGWPQVDPAELDSYQSVLVESIE</sequence>
<evidence type="ECO:0000256" key="1">
    <source>
        <dbReference type="ARBA" id="ARBA00004834"/>
    </source>
</evidence>
<dbReference type="InterPro" id="IPR006710">
    <property type="entry name" value="Glyco_hydro_43"/>
</dbReference>